<dbReference type="AlphaFoldDB" id="A0A4R5ULV7"/>
<dbReference type="OrthoDB" id="8372831at2"/>
<accession>A0A4R5ULV7</accession>
<proteinExistence type="predicted"/>
<evidence type="ECO:0000313" key="1">
    <source>
        <dbReference type="EMBL" id="TDK38832.1"/>
    </source>
</evidence>
<gene>
    <name evidence="1" type="ORF">E2F50_01415</name>
</gene>
<sequence>MISKFIIALRKRETGHDATGTFADGAFPLTIQDQAAFQRGSNLRNSYGRDYNAGRNMEKVPAVFA</sequence>
<organism evidence="1 2">
    <name type="scientific">Rhizobium deserti</name>
    <dbReference type="NCBI Taxonomy" id="2547961"/>
    <lineage>
        <taxon>Bacteria</taxon>
        <taxon>Pseudomonadati</taxon>
        <taxon>Pseudomonadota</taxon>
        <taxon>Alphaproteobacteria</taxon>
        <taxon>Hyphomicrobiales</taxon>
        <taxon>Rhizobiaceae</taxon>
        <taxon>Rhizobium/Agrobacterium group</taxon>
        <taxon>Rhizobium</taxon>
    </lineage>
</organism>
<dbReference type="EMBL" id="SMTL01000001">
    <property type="protein sequence ID" value="TDK38832.1"/>
    <property type="molecule type" value="Genomic_DNA"/>
</dbReference>
<comment type="caution">
    <text evidence="1">The sequence shown here is derived from an EMBL/GenBank/DDBJ whole genome shotgun (WGS) entry which is preliminary data.</text>
</comment>
<keyword evidence="2" id="KW-1185">Reference proteome</keyword>
<evidence type="ECO:0000313" key="2">
    <source>
        <dbReference type="Proteomes" id="UP000295238"/>
    </source>
</evidence>
<protein>
    <submittedName>
        <fullName evidence="1">Uncharacterized protein</fullName>
    </submittedName>
</protein>
<name>A0A4R5ULV7_9HYPH</name>
<dbReference type="Proteomes" id="UP000295238">
    <property type="component" value="Unassembled WGS sequence"/>
</dbReference>
<reference evidence="1 2" key="1">
    <citation type="submission" date="2019-03" db="EMBL/GenBank/DDBJ databases">
        <title>Rhizobium sp. nov., an bacterium isolated from biocrust in Mu Us Desert.</title>
        <authorList>
            <person name="Lixiong L."/>
        </authorList>
    </citation>
    <scope>NUCLEOTIDE SEQUENCE [LARGE SCALE GENOMIC DNA]</scope>
    <source>
        <strain evidence="1 2">SPY-1</strain>
    </source>
</reference>
<dbReference type="RefSeq" id="WP_133314281.1">
    <property type="nucleotide sequence ID" value="NZ_SMTL01000001.1"/>
</dbReference>